<evidence type="ECO:0000313" key="2">
    <source>
        <dbReference type="EMBL" id="GEB58754.1"/>
    </source>
</evidence>
<feature type="chain" id="PRO_5021349124" description="ATP-binding protein" evidence="1">
    <location>
        <begin position="28"/>
        <end position="73"/>
    </location>
</feature>
<comment type="caution">
    <text evidence="2">The sequence shown here is derived from an EMBL/GenBank/DDBJ whole genome shotgun (WGS) entry which is preliminary data.</text>
</comment>
<gene>
    <name evidence="2" type="ORF">SGA01_43590</name>
</gene>
<accession>A0A4Y3RN53</accession>
<dbReference type="RefSeq" id="WP_055642655.1">
    <property type="nucleotide sequence ID" value="NZ_BJMN01000028.1"/>
</dbReference>
<evidence type="ECO:0000313" key="3">
    <source>
        <dbReference type="Proteomes" id="UP000315226"/>
    </source>
</evidence>
<feature type="signal peptide" evidence="1">
    <location>
        <begin position="1"/>
        <end position="27"/>
    </location>
</feature>
<reference evidence="2 3" key="1">
    <citation type="submission" date="2019-06" db="EMBL/GenBank/DDBJ databases">
        <title>Whole genome shotgun sequence of Streptomyces gardneri NBRC 12865.</title>
        <authorList>
            <person name="Hosoyama A."/>
            <person name="Uohara A."/>
            <person name="Ohji S."/>
            <person name="Ichikawa N."/>
        </authorList>
    </citation>
    <scope>NUCLEOTIDE SEQUENCE [LARGE SCALE GENOMIC DNA]</scope>
    <source>
        <strain evidence="2 3">NBRC 12865</strain>
    </source>
</reference>
<name>A0A4Y3RN53_9ACTN</name>
<protein>
    <recommendedName>
        <fullName evidence="4">ATP-binding protein</fullName>
    </recommendedName>
</protein>
<proteinExistence type="predicted"/>
<evidence type="ECO:0008006" key="4">
    <source>
        <dbReference type="Google" id="ProtNLM"/>
    </source>
</evidence>
<dbReference type="EMBL" id="BJMN01000028">
    <property type="protein sequence ID" value="GEB58754.1"/>
    <property type="molecule type" value="Genomic_DNA"/>
</dbReference>
<dbReference type="Proteomes" id="UP000315226">
    <property type="component" value="Unassembled WGS sequence"/>
</dbReference>
<dbReference type="GeneID" id="95690695"/>
<evidence type="ECO:0000256" key="1">
    <source>
        <dbReference type="SAM" id="SignalP"/>
    </source>
</evidence>
<organism evidence="2 3">
    <name type="scientific">Streptomyces gardneri</name>
    <dbReference type="NCBI Taxonomy" id="66892"/>
    <lineage>
        <taxon>Bacteria</taxon>
        <taxon>Bacillati</taxon>
        <taxon>Actinomycetota</taxon>
        <taxon>Actinomycetes</taxon>
        <taxon>Kitasatosporales</taxon>
        <taxon>Streptomycetaceae</taxon>
        <taxon>Streptomyces</taxon>
    </lineage>
</organism>
<keyword evidence="1" id="KW-0732">Signal</keyword>
<dbReference type="AlphaFoldDB" id="A0A4Y3RN53"/>
<sequence>MNSSQRVLTALALAASAIGLGAGAAAAADPLAGATGLLGPVSGAATQPDSPLSAVTGGAATSALPDVTSALPL</sequence>
<keyword evidence="3" id="KW-1185">Reference proteome</keyword>